<evidence type="ECO:0000259" key="3">
    <source>
        <dbReference type="SMART" id="SM00563"/>
    </source>
</evidence>
<reference evidence="4" key="1">
    <citation type="submission" date="2023-04" db="EMBL/GenBank/DDBJ databases">
        <title>Phytophthora lilii NBRC 32176.</title>
        <authorList>
            <person name="Ichikawa N."/>
            <person name="Sato H."/>
            <person name="Tonouchi N."/>
        </authorList>
    </citation>
    <scope>NUCLEOTIDE SEQUENCE</scope>
    <source>
        <strain evidence="4">NBRC 32176</strain>
    </source>
</reference>
<dbReference type="GO" id="GO:0004366">
    <property type="term" value="F:glycerol-3-phosphate O-acyltransferase activity"/>
    <property type="evidence" value="ECO:0007669"/>
    <property type="project" value="TreeGrafter"/>
</dbReference>
<dbReference type="CDD" id="cd07992">
    <property type="entry name" value="LPLAT_AAK14816-like"/>
    <property type="match status" value="1"/>
</dbReference>
<evidence type="ECO:0000313" key="4">
    <source>
        <dbReference type="EMBL" id="GMF14656.1"/>
    </source>
</evidence>
<dbReference type="SUPFAM" id="SSF69593">
    <property type="entry name" value="Glycerol-3-phosphate (1)-acyltransferase"/>
    <property type="match status" value="2"/>
</dbReference>
<organism evidence="4 5">
    <name type="scientific">Phytophthora lilii</name>
    <dbReference type="NCBI Taxonomy" id="2077276"/>
    <lineage>
        <taxon>Eukaryota</taxon>
        <taxon>Sar</taxon>
        <taxon>Stramenopiles</taxon>
        <taxon>Oomycota</taxon>
        <taxon>Peronosporomycetes</taxon>
        <taxon>Peronosporales</taxon>
        <taxon>Peronosporaceae</taxon>
        <taxon>Phytophthora</taxon>
    </lineage>
</organism>
<feature type="transmembrane region" description="Helical" evidence="2">
    <location>
        <begin position="569"/>
        <end position="593"/>
    </location>
</feature>
<dbReference type="EMBL" id="BSXW01000203">
    <property type="protein sequence ID" value="GMF14656.1"/>
    <property type="molecule type" value="Genomic_DNA"/>
</dbReference>
<feature type="compositionally biased region" description="Acidic residues" evidence="1">
    <location>
        <begin position="764"/>
        <end position="777"/>
    </location>
</feature>
<feature type="domain" description="Phospholipid/glycerol acyltransferase" evidence="3">
    <location>
        <begin position="200"/>
        <end position="424"/>
    </location>
</feature>
<feature type="region of interest" description="Disordered" evidence="1">
    <location>
        <begin position="748"/>
        <end position="788"/>
    </location>
</feature>
<feature type="transmembrane region" description="Helical" evidence="2">
    <location>
        <begin position="623"/>
        <end position="641"/>
    </location>
</feature>
<protein>
    <submittedName>
        <fullName evidence="4">Unnamed protein product</fullName>
    </submittedName>
</protein>
<keyword evidence="5" id="KW-1185">Reference proteome</keyword>
<dbReference type="GO" id="GO:0008654">
    <property type="term" value="P:phospholipid biosynthetic process"/>
    <property type="evidence" value="ECO:0007669"/>
    <property type="project" value="TreeGrafter"/>
</dbReference>
<sequence>MKTVVSFIAVPALCRTTSDVPSFTNKTVDTTGPQDVPSPRMIVLDNCWRHLHIRTGGLVDSNSPMPRYGSRCAATQAVSARKPVADQQSRLSHLHRPIANLLPSTIAIDRRALVPQLDTSGIKSGPVYGIRPIKAVSKFLGLPSYYWGLLAVGMMLGLLFHNAADVIYRSTRVFLNSILSISFKSVDLIGLDNVPTEGPVIFTGNHANQFVDGLVVMMSSPRKVGFMIAEKSWHLPVVGHLARIMGCIPVVRPQDSVAAGVGKVRLASEEAVTPASSASGGASSGKPQWLVVGEGTSFTKQVTPGDQIRFQGKSVKDSGSPVKIVQVLDDTQLLLNEPLKNGDGQVVLADSPFGILKRVDQSVTFAKVYTHLKRGNCIGIFPEGGSHDRTDLLPLKAGVAVMALGVKDKYNINVPVVPVGLNYFRGHRFRGRVTVEFGTPITVDQELMEKYEEDKRTACNTFLHRVEESMRSVIVTTPSYGVMQEVLTARRLFQRSGVRLSAKETQDLNRRFAEGYKVLQDVPEAREDLAALQHKLDTYYKTLQKMGLKDHQVPYIPWWTIHDVLGSALYGLLILLLASIPSFILNAPVGLLARSVANTAQKKALEGSKVKVMARDVVLSKKIQFSIVAVPLLWLMYLAAAVAFTDWYWSSIMLLMVSFPLFSFFGVRSVEAGMIELKTVRPLFYRLLPTYKATQDELPRQRAELQKEVREFVKKYSPQLGKLAEPKKLDWSEYMHERSLVLAAKAKLQAESTPPPPPAHAHEEEDDEEPREGEDEIGSPVPTITKFHDISILGKSEKSVADLAGLERSMSCPPGYQELAEESAKQRQGSV</sequence>
<name>A0A9W6WIQ7_9STRA</name>
<keyword evidence="2" id="KW-1133">Transmembrane helix</keyword>
<feature type="region of interest" description="Disordered" evidence="1">
    <location>
        <begin position="805"/>
        <end position="831"/>
    </location>
</feature>
<dbReference type="PANTHER" id="PTHR31605">
    <property type="entry name" value="GLYCEROL-3-PHOSPHATE O-ACYLTRANSFERASE 1"/>
    <property type="match status" value="1"/>
</dbReference>
<dbReference type="AlphaFoldDB" id="A0A9W6WIQ7"/>
<evidence type="ECO:0000256" key="2">
    <source>
        <dbReference type="SAM" id="Phobius"/>
    </source>
</evidence>
<keyword evidence="2" id="KW-0812">Transmembrane</keyword>
<keyword evidence="2" id="KW-0472">Membrane</keyword>
<proteinExistence type="predicted"/>
<dbReference type="PANTHER" id="PTHR31605:SF0">
    <property type="entry name" value="GLYCEROL-3-PHOSPHATE O-ACYLTRANSFERASE 1"/>
    <property type="match status" value="1"/>
</dbReference>
<gene>
    <name evidence="4" type="ORF">Plil01_000486800</name>
</gene>
<dbReference type="Pfam" id="PF01553">
    <property type="entry name" value="Acyltransferase"/>
    <property type="match status" value="2"/>
</dbReference>
<dbReference type="SMART" id="SM00563">
    <property type="entry name" value="PlsC"/>
    <property type="match status" value="1"/>
</dbReference>
<feature type="transmembrane region" description="Helical" evidence="2">
    <location>
        <begin position="647"/>
        <end position="667"/>
    </location>
</feature>
<dbReference type="Proteomes" id="UP001165083">
    <property type="component" value="Unassembled WGS sequence"/>
</dbReference>
<evidence type="ECO:0000256" key="1">
    <source>
        <dbReference type="SAM" id="MobiDB-lite"/>
    </source>
</evidence>
<dbReference type="InterPro" id="IPR002123">
    <property type="entry name" value="Plipid/glycerol_acylTrfase"/>
</dbReference>
<evidence type="ECO:0000313" key="5">
    <source>
        <dbReference type="Proteomes" id="UP001165083"/>
    </source>
</evidence>
<dbReference type="InterPro" id="IPR052744">
    <property type="entry name" value="GPAT/DAPAT"/>
</dbReference>
<dbReference type="GO" id="GO:0016287">
    <property type="term" value="F:glycerone-phosphate O-acyltransferase activity"/>
    <property type="evidence" value="ECO:0007669"/>
    <property type="project" value="TreeGrafter"/>
</dbReference>
<comment type="caution">
    <text evidence="4">The sequence shown here is derived from an EMBL/GenBank/DDBJ whole genome shotgun (WGS) entry which is preliminary data.</text>
</comment>
<dbReference type="OrthoDB" id="2427554at2759"/>
<accession>A0A9W6WIQ7</accession>